<gene>
    <name evidence="3" type="ORF">DME_LOCUS820</name>
</gene>
<dbReference type="InterPro" id="IPR000242">
    <property type="entry name" value="PTP_cat"/>
</dbReference>
<dbReference type="SMART" id="SM00194">
    <property type="entry name" value="PTPc"/>
    <property type="match status" value="1"/>
</dbReference>
<protein>
    <submittedName>
        <fullName evidence="6">Protein-tyrosine phosphatase</fullName>
    </submittedName>
</protein>
<evidence type="ECO:0000313" key="3">
    <source>
        <dbReference type="EMBL" id="VDN50847.1"/>
    </source>
</evidence>
<feature type="domain" description="Tyrosine specific protein phosphatases" evidence="2">
    <location>
        <begin position="191"/>
        <end position="265"/>
    </location>
</feature>
<evidence type="ECO:0000313" key="5">
    <source>
        <dbReference type="Proteomes" id="UP000274756"/>
    </source>
</evidence>
<dbReference type="PANTHER" id="PTHR46163:SF5">
    <property type="entry name" value="TYROSINE-PROTEIN PHOSPHATASE"/>
    <property type="match status" value="1"/>
</dbReference>
<reference evidence="3 5" key="2">
    <citation type="submission" date="2018-11" db="EMBL/GenBank/DDBJ databases">
        <authorList>
            <consortium name="Pathogen Informatics"/>
        </authorList>
    </citation>
    <scope>NUCLEOTIDE SEQUENCE [LARGE SCALE GENOMIC DNA]</scope>
</reference>
<feature type="domain" description="Tyrosine-protein phosphatase" evidence="1">
    <location>
        <begin position="43"/>
        <end position="274"/>
    </location>
</feature>
<evidence type="ECO:0000313" key="4">
    <source>
        <dbReference type="Proteomes" id="UP000038040"/>
    </source>
</evidence>
<dbReference type="Pfam" id="PF00102">
    <property type="entry name" value="Y_phosphatase"/>
    <property type="match status" value="2"/>
</dbReference>
<dbReference type="EMBL" id="UYYG01000008">
    <property type="protein sequence ID" value="VDN50847.1"/>
    <property type="molecule type" value="Genomic_DNA"/>
</dbReference>
<dbReference type="CDD" id="cd00047">
    <property type="entry name" value="PTPc"/>
    <property type="match status" value="1"/>
</dbReference>
<dbReference type="SUPFAM" id="SSF52799">
    <property type="entry name" value="(Phosphotyrosine protein) phosphatases II"/>
    <property type="match status" value="1"/>
</dbReference>
<dbReference type="SMART" id="SM00404">
    <property type="entry name" value="PTPc_motif"/>
    <property type="match status" value="1"/>
</dbReference>
<dbReference type="PRINTS" id="PR00700">
    <property type="entry name" value="PRTYPHPHTASE"/>
</dbReference>
<dbReference type="OrthoDB" id="6058203at2759"/>
<dbReference type="GO" id="GO:0004725">
    <property type="term" value="F:protein tyrosine phosphatase activity"/>
    <property type="evidence" value="ECO:0007669"/>
    <property type="project" value="InterPro"/>
</dbReference>
<dbReference type="InterPro" id="IPR029021">
    <property type="entry name" value="Prot-tyrosine_phosphatase-like"/>
</dbReference>
<dbReference type="PROSITE" id="PS50055">
    <property type="entry name" value="TYR_PHOSPHATASE_PTP"/>
    <property type="match status" value="1"/>
</dbReference>
<evidence type="ECO:0000259" key="2">
    <source>
        <dbReference type="PROSITE" id="PS50056"/>
    </source>
</evidence>
<dbReference type="PANTHER" id="PTHR46163">
    <property type="entry name" value="TYROSINE-PROTEIN PHOSPHATASE-RELATED"/>
    <property type="match status" value="1"/>
</dbReference>
<keyword evidence="5" id="KW-1185">Reference proteome</keyword>
<dbReference type="InterPro" id="IPR000387">
    <property type="entry name" value="Tyr_Pase_dom"/>
</dbReference>
<proteinExistence type="predicted"/>
<dbReference type="Proteomes" id="UP000038040">
    <property type="component" value="Unplaced"/>
</dbReference>
<dbReference type="Gene3D" id="3.90.190.10">
    <property type="entry name" value="Protein tyrosine phosphatase superfamily"/>
    <property type="match status" value="2"/>
</dbReference>
<name>A0A0N4UEL6_DRAME</name>
<dbReference type="WBParaSite" id="DME_0000582601-mRNA-1">
    <property type="protein sequence ID" value="DME_0000582601-mRNA-1"/>
    <property type="gene ID" value="DME_0000582601"/>
</dbReference>
<sequence length="300" mass="34664">MNKESSPDKKYFEDQTKFKEKLEPETALERFAATVIAKNIEGLRAEFVLLDSFRTTNDAISSFIEHEDCNRHKDIVCYDRTRVILRDGLPLETDYIHANYVKSQLCKLKTTYICTQCPMNNTVNDFWRMVAQEKPKIVVMLCKNIKNGATDCAQYCPLEWGQSKQYGNIRVQYMKKISSITEKINNNGIPKSRMGMLRILRKIPDHPNSRTIIHCCDGVGMSGTMIACKISLKILLEGKNLDVMDVIREIRSQRACAVRTEAQYIYLHKTLCEYISAKKILRRPIFDFIKLCEAYHANVI</sequence>
<reference evidence="6" key="1">
    <citation type="submission" date="2017-02" db="UniProtKB">
        <authorList>
            <consortium name="WormBaseParasite"/>
        </authorList>
    </citation>
    <scope>IDENTIFICATION</scope>
</reference>
<evidence type="ECO:0000313" key="6">
    <source>
        <dbReference type="WBParaSite" id="DME_0000582601-mRNA-1"/>
    </source>
</evidence>
<dbReference type="InterPro" id="IPR052782">
    <property type="entry name" value="Oocyte-zygote_transition_reg"/>
</dbReference>
<dbReference type="InterPro" id="IPR003595">
    <property type="entry name" value="Tyr_Pase_cat"/>
</dbReference>
<dbReference type="STRING" id="318479.A0A0N4UEL6"/>
<accession>A0A0N4UEL6</accession>
<dbReference type="AlphaFoldDB" id="A0A0N4UEL6"/>
<evidence type="ECO:0000259" key="1">
    <source>
        <dbReference type="PROSITE" id="PS50055"/>
    </source>
</evidence>
<dbReference type="Proteomes" id="UP000274756">
    <property type="component" value="Unassembled WGS sequence"/>
</dbReference>
<dbReference type="PROSITE" id="PS50056">
    <property type="entry name" value="TYR_PHOSPHATASE_2"/>
    <property type="match status" value="1"/>
</dbReference>
<organism evidence="4 6">
    <name type="scientific">Dracunculus medinensis</name>
    <name type="common">Guinea worm</name>
    <dbReference type="NCBI Taxonomy" id="318479"/>
    <lineage>
        <taxon>Eukaryota</taxon>
        <taxon>Metazoa</taxon>
        <taxon>Ecdysozoa</taxon>
        <taxon>Nematoda</taxon>
        <taxon>Chromadorea</taxon>
        <taxon>Rhabditida</taxon>
        <taxon>Spirurina</taxon>
        <taxon>Dracunculoidea</taxon>
        <taxon>Dracunculidae</taxon>
        <taxon>Dracunculus</taxon>
    </lineage>
</organism>